<evidence type="ECO:0000256" key="2">
    <source>
        <dbReference type="ARBA" id="ARBA00023002"/>
    </source>
</evidence>
<dbReference type="Pfam" id="PF08501">
    <property type="entry name" value="Shikimate_dh_N"/>
    <property type="match status" value="1"/>
</dbReference>
<reference evidence="5 6" key="1">
    <citation type="submission" date="2021-01" db="EMBL/GenBank/DDBJ databases">
        <title>Genome sequencing of Joostella atrarenae M1-2 (= KCTC 23194).</title>
        <authorList>
            <person name="Zakaria M.R."/>
            <person name="Lam M.Q."/>
            <person name="Chong C.S."/>
        </authorList>
    </citation>
    <scope>NUCLEOTIDE SEQUENCE [LARGE SCALE GENOMIC DNA]</scope>
    <source>
        <strain evidence="5 6">M1-2</strain>
    </source>
</reference>
<keyword evidence="6" id="KW-1185">Reference proteome</keyword>
<keyword evidence="2" id="KW-0560">Oxidoreductase</keyword>
<dbReference type="Gene3D" id="3.40.50.720">
    <property type="entry name" value="NAD(P)-binding Rossmann-like Domain"/>
    <property type="match status" value="1"/>
</dbReference>
<proteinExistence type="predicted"/>
<evidence type="ECO:0000313" key="6">
    <source>
        <dbReference type="Proteomes" id="UP000829517"/>
    </source>
</evidence>
<evidence type="ECO:0000313" key="5">
    <source>
        <dbReference type="EMBL" id="MCF8714878.1"/>
    </source>
</evidence>
<dbReference type="PANTHER" id="PTHR21089">
    <property type="entry name" value="SHIKIMATE DEHYDROGENASE"/>
    <property type="match status" value="1"/>
</dbReference>
<dbReference type="Proteomes" id="UP000829517">
    <property type="component" value="Unassembled WGS sequence"/>
</dbReference>
<dbReference type="InterPro" id="IPR013708">
    <property type="entry name" value="Shikimate_DH-bd_N"/>
</dbReference>
<accession>A0ABS9J375</accession>
<organism evidence="5 6">
    <name type="scientific">Joostella atrarenae</name>
    <dbReference type="NCBI Taxonomy" id="679257"/>
    <lineage>
        <taxon>Bacteria</taxon>
        <taxon>Pseudomonadati</taxon>
        <taxon>Bacteroidota</taxon>
        <taxon>Flavobacteriia</taxon>
        <taxon>Flavobacteriales</taxon>
        <taxon>Flavobacteriaceae</taxon>
        <taxon>Joostella</taxon>
    </lineage>
</organism>
<sequence>MNKHFGLLGKDISYSFSSGYFTKKFEKLGLTNHSYVNFDLQNVEEIKDVLSNDKEIVGFNITIPYKEAIIPFLTEIDPKAEEIGAVNTVKVTENGLKGYNTDIYGFQKSIEPHIKPTHKKALILGTGGASKAVKHALIDLGLEYKYVSRSASEDKYSYEMLTKEVMQEYHVIVNCSPVGTFPKVDHKPAIPYEFLTENHLVFDLIYNPPKTAFMKHAEANGAKAVNGSKMLELQAEKAWEIWQEK</sequence>
<keyword evidence="3" id="KW-0057">Aromatic amino acid biosynthesis</keyword>
<evidence type="ECO:0000256" key="3">
    <source>
        <dbReference type="ARBA" id="ARBA00023141"/>
    </source>
</evidence>
<dbReference type="SUPFAM" id="SSF53223">
    <property type="entry name" value="Aminoacid dehydrogenase-like, N-terminal domain"/>
    <property type="match status" value="1"/>
</dbReference>
<comment type="pathway">
    <text evidence="1">Metabolic intermediate biosynthesis; chorismate biosynthesis; chorismate from D-erythrose 4-phosphate and phosphoenolpyruvate: step 4/7.</text>
</comment>
<protein>
    <submittedName>
        <fullName evidence="5">Shikimate dehydrogenase</fullName>
    </submittedName>
</protein>
<keyword evidence="3" id="KW-0028">Amino-acid biosynthesis</keyword>
<gene>
    <name evidence="5" type="ORF">JM658_08555</name>
</gene>
<dbReference type="CDD" id="cd01065">
    <property type="entry name" value="NAD_bind_Shikimate_DH"/>
    <property type="match status" value="1"/>
</dbReference>
<dbReference type="InterPro" id="IPR036291">
    <property type="entry name" value="NAD(P)-bd_dom_sf"/>
</dbReference>
<dbReference type="Gene3D" id="3.40.50.10860">
    <property type="entry name" value="Leucine Dehydrogenase, chain A, domain 1"/>
    <property type="match status" value="1"/>
</dbReference>
<feature type="domain" description="Shikimate dehydrogenase substrate binding N-terminal" evidence="4">
    <location>
        <begin position="7"/>
        <end position="89"/>
    </location>
</feature>
<dbReference type="EMBL" id="JAETXX010000004">
    <property type="protein sequence ID" value="MCF8714878.1"/>
    <property type="molecule type" value="Genomic_DNA"/>
</dbReference>
<name>A0ABS9J375_9FLAO</name>
<dbReference type="PANTHER" id="PTHR21089:SF1">
    <property type="entry name" value="BIFUNCTIONAL 3-DEHYDROQUINATE DEHYDRATASE_SHIKIMATE DEHYDROGENASE, CHLOROPLASTIC"/>
    <property type="match status" value="1"/>
</dbReference>
<dbReference type="RefSeq" id="WP_236958845.1">
    <property type="nucleotide sequence ID" value="NZ_JAETXX010000004.1"/>
</dbReference>
<dbReference type="SUPFAM" id="SSF51735">
    <property type="entry name" value="NAD(P)-binding Rossmann-fold domains"/>
    <property type="match status" value="1"/>
</dbReference>
<evidence type="ECO:0000256" key="1">
    <source>
        <dbReference type="ARBA" id="ARBA00004871"/>
    </source>
</evidence>
<dbReference type="InterPro" id="IPR022893">
    <property type="entry name" value="Shikimate_DH_fam"/>
</dbReference>
<dbReference type="InterPro" id="IPR046346">
    <property type="entry name" value="Aminoacid_DH-like_N_sf"/>
</dbReference>
<evidence type="ECO:0000259" key="4">
    <source>
        <dbReference type="Pfam" id="PF08501"/>
    </source>
</evidence>
<comment type="caution">
    <text evidence="5">The sequence shown here is derived from an EMBL/GenBank/DDBJ whole genome shotgun (WGS) entry which is preliminary data.</text>
</comment>